<feature type="transmembrane region" description="Helical" evidence="8">
    <location>
        <begin position="172"/>
        <end position="191"/>
    </location>
</feature>
<dbReference type="EMBL" id="FNAT01000004">
    <property type="protein sequence ID" value="SDE82159.1"/>
    <property type="molecule type" value="Genomic_DNA"/>
</dbReference>
<dbReference type="GO" id="GO:0022857">
    <property type="term" value="F:transmembrane transporter activity"/>
    <property type="evidence" value="ECO:0007669"/>
    <property type="project" value="InterPro"/>
</dbReference>
<keyword evidence="5 8" id="KW-0812">Transmembrane</keyword>
<feature type="transmembrane region" description="Helical" evidence="8">
    <location>
        <begin position="287"/>
        <end position="308"/>
    </location>
</feature>
<accession>A0A1G7G296</accession>
<feature type="transmembrane region" description="Helical" evidence="8">
    <location>
        <begin position="99"/>
        <end position="119"/>
    </location>
</feature>
<evidence type="ECO:0000256" key="3">
    <source>
        <dbReference type="ARBA" id="ARBA00022448"/>
    </source>
</evidence>
<dbReference type="GO" id="GO:0033214">
    <property type="term" value="P:siderophore-iron import into cell"/>
    <property type="evidence" value="ECO:0007669"/>
    <property type="project" value="TreeGrafter"/>
</dbReference>
<evidence type="ECO:0000256" key="2">
    <source>
        <dbReference type="ARBA" id="ARBA00007935"/>
    </source>
</evidence>
<dbReference type="Gene3D" id="1.10.3470.10">
    <property type="entry name" value="ABC transporter involved in vitamin B12 uptake, BtuC"/>
    <property type="match status" value="1"/>
</dbReference>
<sequence>MPARLVWIAAALALACAAFLGLGLRGDPGFALSLRAPRLAALLLVGAAIGCATVMFQTIAGNRILTPSIMGFDALFGLLQTGLVFALGGFGVATMAPQLRFALEAGLLMGGALLLFGTLLGGRRVDLHRMILTGIVCGVLFRSLSGFVARMIDPNEYAIVQGSSFARFNAVPIELIAIAALLSLLALAVAWRLRHRLDVMALGRDHAVSLGVDHRRTLMLALATIAALVSVSTALVGPVTFFGLLVSALAHLAMRDHRHAVLMPAAALIAGLVLVAGQTVIERLLGWSLTLSVIVEFAGGLLFLVLILRRPAP</sequence>
<evidence type="ECO:0000256" key="8">
    <source>
        <dbReference type="SAM" id="Phobius"/>
    </source>
</evidence>
<feature type="transmembrane region" description="Helical" evidence="8">
    <location>
        <begin position="72"/>
        <end position="93"/>
    </location>
</feature>
<dbReference type="SUPFAM" id="SSF81345">
    <property type="entry name" value="ABC transporter involved in vitamin B12 uptake, BtuC"/>
    <property type="match status" value="1"/>
</dbReference>
<organism evidence="9 10">
    <name type="scientific">Limimaricola pyoseonensis</name>
    <dbReference type="NCBI Taxonomy" id="521013"/>
    <lineage>
        <taxon>Bacteria</taxon>
        <taxon>Pseudomonadati</taxon>
        <taxon>Pseudomonadota</taxon>
        <taxon>Alphaproteobacteria</taxon>
        <taxon>Rhodobacterales</taxon>
        <taxon>Paracoccaceae</taxon>
        <taxon>Limimaricola</taxon>
    </lineage>
</organism>
<dbReference type="Pfam" id="PF01032">
    <property type="entry name" value="FecCD"/>
    <property type="match status" value="1"/>
</dbReference>
<dbReference type="InterPro" id="IPR037294">
    <property type="entry name" value="ABC_BtuC-like"/>
</dbReference>
<keyword evidence="7 8" id="KW-0472">Membrane</keyword>
<evidence type="ECO:0000313" key="9">
    <source>
        <dbReference type="EMBL" id="SDE82159.1"/>
    </source>
</evidence>
<evidence type="ECO:0000256" key="5">
    <source>
        <dbReference type="ARBA" id="ARBA00022692"/>
    </source>
</evidence>
<feature type="transmembrane region" description="Helical" evidence="8">
    <location>
        <begin position="41"/>
        <end position="60"/>
    </location>
</feature>
<keyword evidence="6 8" id="KW-1133">Transmembrane helix</keyword>
<comment type="subcellular location">
    <subcellularLocation>
        <location evidence="1">Cell membrane</location>
        <topology evidence="1">Multi-pass membrane protein</topology>
    </subcellularLocation>
</comment>
<evidence type="ECO:0000256" key="1">
    <source>
        <dbReference type="ARBA" id="ARBA00004651"/>
    </source>
</evidence>
<dbReference type="PANTHER" id="PTHR30472">
    <property type="entry name" value="FERRIC ENTEROBACTIN TRANSPORT SYSTEM PERMEASE PROTEIN"/>
    <property type="match status" value="1"/>
</dbReference>
<dbReference type="RefSeq" id="WP_207497511.1">
    <property type="nucleotide sequence ID" value="NZ_FNAT01000004.1"/>
</dbReference>
<keyword evidence="3" id="KW-0813">Transport</keyword>
<comment type="similarity">
    <text evidence="2">Belongs to the binding-protein-dependent transport system permease family. FecCD subfamily.</text>
</comment>
<evidence type="ECO:0000256" key="4">
    <source>
        <dbReference type="ARBA" id="ARBA00022475"/>
    </source>
</evidence>
<evidence type="ECO:0000313" key="10">
    <source>
        <dbReference type="Proteomes" id="UP000198922"/>
    </source>
</evidence>
<evidence type="ECO:0000256" key="6">
    <source>
        <dbReference type="ARBA" id="ARBA00022989"/>
    </source>
</evidence>
<reference evidence="10" key="1">
    <citation type="submission" date="2016-10" db="EMBL/GenBank/DDBJ databases">
        <authorList>
            <person name="Varghese N."/>
            <person name="Submissions S."/>
        </authorList>
    </citation>
    <scope>NUCLEOTIDE SEQUENCE [LARGE SCALE GENOMIC DNA]</scope>
    <source>
        <strain evidence="10">DSM 21424</strain>
    </source>
</reference>
<dbReference type="GO" id="GO:0005886">
    <property type="term" value="C:plasma membrane"/>
    <property type="evidence" value="ECO:0007669"/>
    <property type="project" value="UniProtKB-SubCell"/>
</dbReference>
<feature type="transmembrane region" description="Helical" evidence="8">
    <location>
        <begin position="131"/>
        <end position="152"/>
    </location>
</feature>
<keyword evidence="10" id="KW-1185">Reference proteome</keyword>
<dbReference type="PANTHER" id="PTHR30472:SF19">
    <property type="entry name" value="PETROBACTIN IMPORT SYSTEM PERMEASE PROTEIN YCLO"/>
    <property type="match status" value="1"/>
</dbReference>
<dbReference type="Proteomes" id="UP000198922">
    <property type="component" value="Unassembled WGS sequence"/>
</dbReference>
<dbReference type="AlphaFoldDB" id="A0A1G7G296"/>
<dbReference type="STRING" id="521013.SAMN04488567_2680"/>
<dbReference type="InterPro" id="IPR000522">
    <property type="entry name" value="ABC_transptr_permease_BtuC"/>
</dbReference>
<protein>
    <submittedName>
        <fullName evidence="9">Iron complex transport system permease protein</fullName>
    </submittedName>
</protein>
<proteinExistence type="inferred from homology"/>
<gene>
    <name evidence="9" type="ORF">SAMN04488567_2680</name>
</gene>
<feature type="transmembrane region" description="Helical" evidence="8">
    <location>
        <begin position="261"/>
        <end position="281"/>
    </location>
</feature>
<evidence type="ECO:0000256" key="7">
    <source>
        <dbReference type="ARBA" id="ARBA00023136"/>
    </source>
</evidence>
<name>A0A1G7G296_9RHOB</name>
<keyword evidence="4" id="KW-1003">Cell membrane</keyword>
<dbReference type="PROSITE" id="PS51257">
    <property type="entry name" value="PROKAR_LIPOPROTEIN"/>
    <property type="match status" value="1"/>
</dbReference>